<dbReference type="InterPro" id="IPR008972">
    <property type="entry name" value="Cupredoxin"/>
</dbReference>
<keyword evidence="1" id="KW-0472">Membrane</keyword>
<gene>
    <name evidence="3" type="ORF">A3D99_01400</name>
</gene>
<keyword evidence="1" id="KW-0812">Transmembrane</keyword>
<reference evidence="3 4" key="1">
    <citation type="journal article" date="2016" name="Nat. Commun.">
        <title>Thousands of microbial genomes shed light on interconnected biogeochemical processes in an aquifer system.</title>
        <authorList>
            <person name="Anantharaman K."/>
            <person name="Brown C.T."/>
            <person name="Hug L.A."/>
            <person name="Sharon I."/>
            <person name="Castelle C.J."/>
            <person name="Probst A.J."/>
            <person name="Thomas B.C."/>
            <person name="Singh A."/>
            <person name="Wilkins M.J."/>
            <person name="Karaoz U."/>
            <person name="Brodie E.L."/>
            <person name="Williams K.H."/>
            <person name="Hubbard S.S."/>
            <person name="Banfield J.F."/>
        </authorList>
    </citation>
    <scope>NUCLEOTIDE SEQUENCE [LARGE SCALE GENOMIC DNA]</scope>
</reference>
<feature type="domain" description="EfeO-type cupredoxin-like" evidence="2">
    <location>
        <begin position="63"/>
        <end position="157"/>
    </location>
</feature>
<dbReference type="InterPro" id="IPR052721">
    <property type="entry name" value="ET_Amicyanin"/>
</dbReference>
<dbReference type="SUPFAM" id="SSF49503">
    <property type="entry name" value="Cupredoxins"/>
    <property type="match status" value="1"/>
</dbReference>
<dbReference type="Pfam" id="PF13473">
    <property type="entry name" value="Cupredoxin_1"/>
    <property type="match status" value="1"/>
</dbReference>
<feature type="transmembrane region" description="Helical" evidence="1">
    <location>
        <begin position="6"/>
        <end position="22"/>
    </location>
</feature>
<dbReference type="PANTHER" id="PTHR36507">
    <property type="entry name" value="BLL1555 PROTEIN"/>
    <property type="match status" value="1"/>
</dbReference>
<proteinExistence type="predicted"/>
<evidence type="ECO:0000313" key="3">
    <source>
        <dbReference type="EMBL" id="OGY33095.1"/>
    </source>
</evidence>
<dbReference type="InterPro" id="IPR028096">
    <property type="entry name" value="EfeO_Cupredoxin"/>
</dbReference>
<name>A0A1G1WZC9_9BACT</name>
<comment type="caution">
    <text evidence="3">The sequence shown here is derived from an EMBL/GenBank/DDBJ whole genome shotgun (WGS) entry which is preliminary data.</text>
</comment>
<dbReference type="Proteomes" id="UP000177528">
    <property type="component" value="Unassembled WGS sequence"/>
</dbReference>
<dbReference type="AlphaFoldDB" id="A0A1G1WZC9"/>
<accession>A0A1G1WZC9</accession>
<dbReference type="EMBL" id="MHHR01000033">
    <property type="protein sequence ID" value="OGY33095.1"/>
    <property type="molecule type" value="Genomic_DNA"/>
</dbReference>
<organism evidence="3 4">
    <name type="scientific">Candidatus Andersenbacteria bacterium RIFCSPHIGHO2_12_FULL_45_11</name>
    <dbReference type="NCBI Taxonomy" id="1797281"/>
    <lineage>
        <taxon>Bacteria</taxon>
        <taxon>Candidatus Anderseniibacteriota</taxon>
    </lineage>
</organism>
<dbReference type="Gene3D" id="2.60.40.420">
    <property type="entry name" value="Cupredoxins - blue copper proteins"/>
    <property type="match status" value="1"/>
</dbReference>
<evidence type="ECO:0000256" key="1">
    <source>
        <dbReference type="SAM" id="Phobius"/>
    </source>
</evidence>
<dbReference type="PANTHER" id="PTHR36507:SF1">
    <property type="entry name" value="BLL1555 PROTEIN"/>
    <property type="match status" value="1"/>
</dbReference>
<protein>
    <recommendedName>
        <fullName evidence="2">EfeO-type cupredoxin-like domain-containing protein</fullName>
    </recommendedName>
</protein>
<evidence type="ECO:0000259" key="2">
    <source>
        <dbReference type="Pfam" id="PF13473"/>
    </source>
</evidence>
<evidence type="ECO:0000313" key="4">
    <source>
        <dbReference type="Proteomes" id="UP000177528"/>
    </source>
</evidence>
<keyword evidence="1" id="KW-1133">Transmembrane helix</keyword>
<sequence>MKNSLSIIGGIIIIVAVAWFAMRGDSDDAIVPAPTATPTVAPSVGGLIQLAPTDIPAVSPSPEASVAPAAVTVSIDDEGFTPATVTVKAGTTVTFVNNGQALHWPASNPHPIHTGLSGFDARKGLATGETFSFTFTKAGTFGMHDHLNTALVGTIVVQ</sequence>